<comment type="caution">
    <text evidence="5">The sequence shown here is derived from an EMBL/GenBank/DDBJ whole genome shotgun (WGS) entry which is preliminary data.</text>
</comment>
<accession>A0A3A3FMD4</accession>
<evidence type="ECO:0000313" key="5">
    <source>
        <dbReference type="EMBL" id="RJF97342.1"/>
    </source>
</evidence>
<dbReference type="PANTHER" id="PTHR41542:SF1">
    <property type="entry name" value="BLL5807 PROTEIN"/>
    <property type="match status" value="1"/>
</dbReference>
<feature type="signal peptide" evidence="3">
    <location>
        <begin position="1"/>
        <end position="24"/>
    </location>
</feature>
<dbReference type="RefSeq" id="WP_119767293.1">
    <property type="nucleotide sequence ID" value="NZ_QYUO01000001.1"/>
</dbReference>
<keyword evidence="6" id="KW-1185">Reference proteome</keyword>
<dbReference type="InterPro" id="IPR032710">
    <property type="entry name" value="NTF2-like_dom_sf"/>
</dbReference>
<keyword evidence="2" id="KW-0472">Membrane</keyword>
<evidence type="ECO:0000256" key="3">
    <source>
        <dbReference type="SAM" id="SignalP"/>
    </source>
</evidence>
<evidence type="ECO:0000256" key="2">
    <source>
        <dbReference type="SAM" id="Phobius"/>
    </source>
</evidence>
<dbReference type="SMART" id="SM00978">
    <property type="entry name" value="Tim44"/>
    <property type="match status" value="1"/>
</dbReference>
<evidence type="ECO:0000313" key="6">
    <source>
        <dbReference type="Proteomes" id="UP000265955"/>
    </source>
</evidence>
<dbReference type="Pfam" id="PF04280">
    <property type="entry name" value="Tim44"/>
    <property type="match status" value="1"/>
</dbReference>
<feature type="region of interest" description="Disordered" evidence="1">
    <location>
        <begin position="27"/>
        <end position="51"/>
    </location>
</feature>
<organism evidence="5 6">
    <name type="scientific">Noviherbaspirillum saxi</name>
    <dbReference type="NCBI Taxonomy" id="2320863"/>
    <lineage>
        <taxon>Bacteria</taxon>
        <taxon>Pseudomonadati</taxon>
        <taxon>Pseudomonadota</taxon>
        <taxon>Betaproteobacteria</taxon>
        <taxon>Burkholderiales</taxon>
        <taxon>Oxalobacteraceae</taxon>
        <taxon>Noviherbaspirillum</taxon>
    </lineage>
</organism>
<feature type="chain" id="PRO_5017344088" evidence="3">
    <location>
        <begin position="25"/>
        <end position="311"/>
    </location>
</feature>
<evidence type="ECO:0000256" key="1">
    <source>
        <dbReference type="SAM" id="MobiDB-lite"/>
    </source>
</evidence>
<feature type="transmembrane region" description="Helical" evidence="2">
    <location>
        <begin position="99"/>
        <end position="121"/>
    </location>
</feature>
<dbReference type="SUPFAM" id="SSF54427">
    <property type="entry name" value="NTF2-like"/>
    <property type="match status" value="1"/>
</dbReference>
<keyword evidence="3" id="KW-0732">Signal</keyword>
<dbReference type="AlphaFoldDB" id="A0A3A3FMD4"/>
<evidence type="ECO:0000259" key="4">
    <source>
        <dbReference type="SMART" id="SM00978"/>
    </source>
</evidence>
<dbReference type="InterPro" id="IPR007379">
    <property type="entry name" value="Tim44-like_dom"/>
</dbReference>
<feature type="compositionally biased region" description="Low complexity" evidence="1">
    <location>
        <begin position="34"/>
        <end position="51"/>
    </location>
</feature>
<dbReference type="EMBL" id="QYUO01000001">
    <property type="protein sequence ID" value="RJF97342.1"/>
    <property type="molecule type" value="Genomic_DNA"/>
</dbReference>
<keyword evidence="2" id="KW-0812">Transmembrane</keyword>
<dbReference type="Proteomes" id="UP000265955">
    <property type="component" value="Unassembled WGS sequence"/>
</dbReference>
<keyword evidence="2" id="KW-1133">Transmembrane helix</keyword>
<dbReference type="OrthoDB" id="5297955at2"/>
<protein>
    <submittedName>
        <fullName evidence="5">Tim44 domain-containing protein</fullName>
    </submittedName>
</protein>
<dbReference type="Gene3D" id="3.10.450.240">
    <property type="match status" value="1"/>
</dbReference>
<proteinExistence type="predicted"/>
<reference evidence="6" key="1">
    <citation type="submission" date="2018-09" db="EMBL/GenBank/DDBJ databases">
        <authorList>
            <person name="Zhu H."/>
        </authorList>
    </citation>
    <scope>NUCLEOTIDE SEQUENCE [LARGE SCALE GENOMIC DNA]</scope>
    <source>
        <strain evidence="6">K1R23-30</strain>
    </source>
</reference>
<name>A0A3A3FMD4_9BURK</name>
<feature type="domain" description="Tim44-like" evidence="4">
    <location>
        <begin position="180"/>
        <end position="309"/>
    </location>
</feature>
<sequence>MKKFLVTMLVAASALSVVVSEAQAKRVGGGGSIGKQSQSVSRQSAAPAQSQAAPAAAKPAAAAPAAAAKPASPWKGILGGALLGLGLGALLSHLGLGGAMASMISTLLMVALLAGAAYFIYRMVMRKRDGGMAAKNGMTPAYAGSSSGYTPEIGSRVEPVQPAALQAPLTASAGNVGDEAGEKASFSVPDGFDTVGFLRHAKTYFIRLQAAWDKADVNDLREFTSPEMFAEMKLQLQERGASANHTDVVSLDAELLGIETVGSDYMASVKFTGMIREMENAPAEPFTEVWNLSKPVAGSGGWILAGIQQVS</sequence>
<gene>
    <name evidence="5" type="ORF">D3871_01440</name>
</gene>
<dbReference type="PANTHER" id="PTHR41542">
    <property type="entry name" value="BLL5807 PROTEIN"/>
    <property type="match status" value="1"/>
</dbReference>